<evidence type="ECO:0000313" key="1">
    <source>
        <dbReference type="EMBL" id="SVD68423.1"/>
    </source>
</evidence>
<proteinExistence type="predicted"/>
<organism evidence="1">
    <name type="scientific">marine metagenome</name>
    <dbReference type="NCBI Taxonomy" id="408172"/>
    <lineage>
        <taxon>unclassified sequences</taxon>
        <taxon>metagenomes</taxon>
        <taxon>ecological metagenomes</taxon>
    </lineage>
</organism>
<protein>
    <submittedName>
        <fullName evidence="1">Uncharacterized protein</fullName>
    </submittedName>
</protein>
<name>A0A382XBR9_9ZZZZ</name>
<gene>
    <name evidence="1" type="ORF">METZ01_LOCUS421277</name>
</gene>
<accession>A0A382XBR9</accession>
<sequence>MAQVKTDEDAPAGFETLTFAGIGLLCEMLEPSRLISSSDWRLLISELKHWGDVPDPTLVNIVSISEDDRGPIANLRAESEWIVEFLPWGSDGMMRKRCTSAESVADAPCGGYTWNGDDLILLRKNNEASTDAGYEVSQALESGELSQAKALLYRCGFVLGRYHKEVEAVRTAPPDPRRWNARLASIEESLRADSIWRAPHTRDTQSMLSLGDVRLLDIVGEKVR</sequence>
<feature type="non-terminal residue" evidence="1">
    <location>
        <position position="224"/>
    </location>
</feature>
<dbReference type="EMBL" id="UINC01166455">
    <property type="protein sequence ID" value="SVD68423.1"/>
    <property type="molecule type" value="Genomic_DNA"/>
</dbReference>
<dbReference type="AlphaFoldDB" id="A0A382XBR9"/>
<reference evidence="1" key="1">
    <citation type="submission" date="2018-05" db="EMBL/GenBank/DDBJ databases">
        <authorList>
            <person name="Lanie J.A."/>
            <person name="Ng W.-L."/>
            <person name="Kazmierczak K.M."/>
            <person name="Andrzejewski T.M."/>
            <person name="Davidsen T.M."/>
            <person name="Wayne K.J."/>
            <person name="Tettelin H."/>
            <person name="Glass J.I."/>
            <person name="Rusch D."/>
            <person name="Podicherti R."/>
            <person name="Tsui H.-C.T."/>
            <person name="Winkler M.E."/>
        </authorList>
    </citation>
    <scope>NUCLEOTIDE SEQUENCE</scope>
</reference>